<reference evidence="7 8" key="1">
    <citation type="submission" date="2016-04" db="EMBL/GenBank/DDBJ databases">
        <title>Complete genome sequence of Dokdonella koreensis DS-123T.</title>
        <authorList>
            <person name="Kim J.F."/>
            <person name="Lee H."/>
            <person name="Kwak M.-J."/>
        </authorList>
    </citation>
    <scope>NUCLEOTIDE SEQUENCE [LARGE SCALE GENOMIC DNA]</scope>
    <source>
        <strain evidence="7 8">DS-123</strain>
    </source>
</reference>
<dbReference type="SUPFAM" id="SSF88659">
    <property type="entry name" value="Sigma3 and sigma4 domains of RNA polymerase sigma factors"/>
    <property type="match status" value="1"/>
</dbReference>
<dbReference type="InterPro" id="IPR036388">
    <property type="entry name" value="WH-like_DNA-bd_sf"/>
</dbReference>
<dbReference type="NCBIfam" id="TIGR02937">
    <property type="entry name" value="sigma70-ECF"/>
    <property type="match status" value="1"/>
</dbReference>
<feature type="domain" description="RNA polymerase sigma-70 region 2" evidence="5">
    <location>
        <begin position="41"/>
        <end position="106"/>
    </location>
</feature>
<dbReference type="AlphaFoldDB" id="A0A160DXH3"/>
<organism evidence="7 8">
    <name type="scientific">Dokdonella koreensis DS-123</name>
    <dbReference type="NCBI Taxonomy" id="1300342"/>
    <lineage>
        <taxon>Bacteria</taxon>
        <taxon>Pseudomonadati</taxon>
        <taxon>Pseudomonadota</taxon>
        <taxon>Gammaproteobacteria</taxon>
        <taxon>Lysobacterales</taxon>
        <taxon>Rhodanobacteraceae</taxon>
        <taxon>Dokdonella</taxon>
    </lineage>
</organism>
<dbReference type="InterPro" id="IPR013249">
    <property type="entry name" value="RNA_pol_sigma70_r4_t2"/>
</dbReference>
<dbReference type="Proteomes" id="UP000076830">
    <property type="component" value="Chromosome"/>
</dbReference>
<dbReference type="SUPFAM" id="SSF88946">
    <property type="entry name" value="Sigma2 domain of RNA polymerase sigma factors"/>
    <property type="match status" value="1"/>
</dbReference>
<dbReference type="GO" id="GO:0016987">
    <property type="term" value="F:sigma factor activity"/>
    <property type="evidence" value="ECO:0007669"/>
    <property type="project" value="UniProtKB-KW"/>
</dbReference>
<accession>A0A160DXH3</accession>
<dbReference type="InterPro" id="IPR014284">
    <property type="entry name" value="RNA_pol_sigma-70_dom"/>
</dbReference>
<sequence length="203" mass="22944">MPREGRPDTEPCVEGGKDPATCDLQWLRRAGQGDRAAFERLYLHHYDRLARFVARHTARRDLVDEIVNETMWVVWRDANQFRGEAKVATWIFGIAYRCLMKTLRDRPGVPESTTAQAEGTSDDAEQVELSDWVRRGLLALPTEQRMTLELAYYLGQSCEEIAAIMDVAVGTVKARLFHARLRLRNTLPALGGEDSPHAHAARG</sequence>
<dbReference type="InterPro" id="IPR039425">
    <property type="entry name" value="RNA_pol_sigma-70-like"/>
</dbReference>
<keyword evidence="3" id="KW-0731">Sigma factor</keyword>
<dbReference type="PANTHER" id="PTHR43133">
    <property type="entry name" value="RNA POLYMERASE ECF-TYPE SIGMA FACTO"/>
    <property type="match status" value="1"/>
</dbReference>
<dbReference type="InterPro" id="IPR007627">
    <property type="entry name" value="RNA_pol_sigma70_r2"/>
</dbReference>
<comment type="similarity">
    <text evidence="1">Belongs to the sigma-70 factor family. ECF subfamily.</text>
</comment>
<dbReference type="STRING" id="1300342.I596_2999"/>
<keyword evidence="2" id="KW-0805">Transcription regulation</keyword>
<dbReference type="Gene3D" id="1.10.10.10">
    <property type="entry name" value="Winged helix-like DNA-binding domain superfamily/Winged helix DNA-binding domain"/>
    <property type="match status" value="1"/>
</dbReference>
<evidence type="ECO:0000256" key="4">
    <source>
        <dbReference type="ARBA" id="ARBA00023163"/>
    </source>
</evidence>
<proteinExistence type="inferred from homology"/>
<evidence type="ECO:0000259" key="6">
    <source>
        <dbReference type="Pfam" id="PF08281"/>
    </source>
</evidence>
<feature type="domain" description="RNA polymerase sigma factor 70 region 4 type 2" evidence="6">
    <location>
        <begin position="132"/>
        <end position="183"/>
    </location>
</feature>
<keyword evidence="8" id="KW-1185">Reference proteome</keyword>
<dbReference type="InterPro" id="IPR013325">
    <property type="entry name" value="RNA_pol_sigma_r2"/>
</dbReference>
<protein>
    <submittedName>
        <fullName evidence="7">RNA polymerase sigma-E factor</fullName>
    </submittedName>
</protein>
<dbReference type="KEGG" id="dko:I596_2999"/>
<evidence type="ECO:0000259" key="5">
    <source>
        <dbReference type="Pfam" id="PF04542"/>
    </source>
</evidence>
<dbReference type="GO" id="GO:0003677">
    <property type="term" value="F:DNA binding"/>
    <property type="evidence" value="ECO:0007669"/>
    <property type="project" value="InterPro"/>
</dbReference>
<dbReference type="Pfam" id="PF08281">
    <property type="entry name" value="Sigma70_r4_2"/>
    <property type="match status" value="1"/>
</dbReference>
<evidence type="ECO:0000256" key="3">
    <source>
        <dbReference type="ARBA" id="ARBA00023082"/>
    </source>
</evidence>
<name>A0A160DXH3_9GAMM</name>
<evidence type="ECO:0000313" key="7">
    <source>
        <dbReference type="EMBL" id="ANB18991.1"/>
    </source>
</evidence>
<evidence type="ECO:0000256" key="2">
    <source>
        <dbReference type="ARBA" id="ARBA00023015"/>
    </source>
</evidence>
<keyword evidence="4" id="KW-0804">Transcription</keyword>
<evidence type="ECO:0000313" key="8">
    <source>
        <dbReference type="Proteomes" id="UP000076830"/>
    </source>
</evidence>
<dbReference type="PANTHER" id="PTHR43133:SF32">
    <property type="entry name" value="BLR3042 PROTEIN"/>
    <property type="match status" value="1"/>
</dbReference>
<gene>
    <name evidence="7" type="ORF">I596_2999</name>
</gene>
<dbReference type="Gene3D" id="1.10.1740.10">
    <property type="match status" value="1"/>
</dbReference>
<dbReference type="CDD" id="cd06171">
    <property type="entry name" value="Sigma70_r4"/>
    <property type="match status" value="1"/>
</dbReference>
<dbReference type="InterPro" id="IPR013324">
    <property type="entry name" value="RNA_pol_sigma_r3/r4-like"/>
</dbReference>
<dbReference type="GO" id="GO:0006352">
    <property type="term" value="P:DNA-templated transcription initiation"/>
    <property type="evidence" value="ECO:0007669"/>
    <property type="project" value="InterPro"/>
</dbReference>
<dbReference type="EMBL" id="CP015249">
    <property type="protein sequence ID" value="ANB18991.1"/>
    <property type="molecule type" value="Genomic_DNA"/>
</dbReference>
<dbReference type="Pfam" id="PF04542">
    <property type="entry name" value="Sigma70_r2"/>
    <property type="match status" value="1"/>
</dbReference>
<evidence type="ECO:0000256" key="1">
    <source>
        <dbReference type="ARBA" id="ARBA00010641"/>
    </source>
</evidence>